<dbReference type="PANTHER" id="PTHR31169:SF8">
    <property type="entry name" value="ZINC-FINGER DOMAIN OF MONOAMINE-OXIDASE A REPRESSOR R1 PROTEIN"/>
    <property type="match status" value="1"/>
</dbReference>
<name>A0A5P1FX06_ASPOF</name>
<evidence type="ECO:0000256" key="9">
    <source>
        <dbReference type="ARBA" id="ARBA00023242"/>
    </source>
</evidence>
<keyword evidence="4" id="KW-1017">Isopeptide bond</keyword>
<evidence type="ECO:0000313" key="12">
    <source>
        <dbReference type="EMBL" id="ONK81580.1"/>
    </source>
</evidence>
<dbReference type="GO" id="GO:0006355">
    <property type="term" value="P:regulation of DNA-templated transcription"/>
    <property type="evidence" value="ECO:0007669"/>
    <property type="project" value="InterPro"/>
</dbReference>
<evidence type="ECO:0000256" key="6">
    <source>
        <dbReference type="ARBA" id="ARBA00022843"/>
    </source>
</evidence>
<evidence type="ECO:0000256" key="5">
    <source>
        <dbReference type="ARBA" id="ARBA00022553"/>
    </source>
</evidence>
<evidence type="ECO:0000256" key="1">
    <source>
        <dbReference type="ARBA" id="ARBA00004123"/>
    </source>
</evidence>
<dbReference type="GO" id="GO:0005737">
    <property type="term" value="C:cytoplasm"/>
    <property type="evidence" value="ECO:0007669"/>
    <property type="project" value="UniProtKB-SubCell"/>
</dbReference>
<dbReference type="GO" id="GO:0005634">
    <property type="term" value="C:nucleus"/>
    <property type="evidence" value="ECO:0007669"/>
    <property type="project" value="UniProtKB-SubCell"/>
</dbReference>
<protein>
    <recommendedName>
        <fullName evidence="11">DDT domain-containing protein</fullName>
    </recommendedName>
</protein>
<keyword evidence="6" id="KW-0832">Ubl conjugation</keyword>
<keyword evidence="9" id="KW-0539">Nucleus</keyword>
<keyword evidence="7" id="KW-0805">Transcription regulation</keyword>
<keyword evidence="5" id="KW-0597">Phosphoprotein</keyword>
<evidence type="ECO:0000259" key="11">
    <source>
        <dbReference type="PROSITE" id="PS50827"/>
    </source>
</evidence>
<dbReference type="InterPro" id="IPR040221">
    <property type="entry name" value="CDCA7/CDA7L"/>
</dbReference>
<dbReference type="InterPro" id="IPR018866">
    <property type="entry name" value="Znf-4CXXC_R1"/>
</dbReference>
<evidence type="ECO:0000256" key="4">
    <source>
        <dbReference type="ARBA" id="ARBA00022499"/>
    </source>
</evidence>
<keyword evidence="3" id="KW-0963">Cytoplasm</keyword>
<dbReference type="AlphaFoldDB" id="A0A5P1FX06"/>
<comment type="subcellular location">
    <subcellularLocation>
        <location evidence="2">Cytoplasm</location>
    </subcellularLocation>
    <subcellularLocation>
        <location evidence="1">Nucleus</location>
    </subcellularLocation>
</comment>
<keyword evidence="8" id="KW-0804">Transcription</keyword>
<evidence type="ECO:0000256" key="7">
    <source>
        <dbReference type="ARBA" id="ARBA00023015"/>
    </source>
</evidence>
<feature type="region of interest" description="Disordered" evidence="10">
    <location>
        <begin position="220"/>
        <end position="281"/>
    </location>
</feature>
<sequence>MCMRSFPTLCNSLKKEQHKVKGTGDRRFISNSLSGSLAMARVEKSSAENTAAEINQREGSSNQNSAIEVNPREENSSQNPLLFLKKKGTNNPIVHVKGARIYDSENGKTCHQCRQKTRDFAAFCKQLKKGKLCTLTYCHKCLLNRYGENADEVGKVENWVCPKCRGVCNCSFCMKRKGFQPTGILTHVAKSNGFNSVHELLDNKGAKKLEPQSIESKASFYNKGSSSSKRSLDKESQSLENEAGSNEEGLAKRLKLGTSGISKEHGNQNHGNAGSNPLEDIILPQGSPLTEVAGTELPAQDVGAALQFLEFCNAFSEVLDIREGQPECVLRDLTRGCLERHGVYSAHVEFTIKLLSLIRVDMKKDGDAWLQALKRCIEESKCTLEGLPLDLLDNGSDGYDNLKPSIKLKILNFLCDEVLYTGELRSWIDKAAVNFDEGRKENKKKLLAAKKKEKVLKQQVKDETAEAMLLAREGTPHSLPEFDGFLSQLRADADEVHAEVLAYVELISKKNQRSDAVRTDCVVRGDNQQIFWKLSGYNNRSNIILQVVANWDSVTQEDKWFFYNEEEDKVVEKYISSLRVGERINGVQTEVE</sequence>
<feature type="compositionally biased region" description="Polar residues" evidence="10">
    <location>
        <begin position="47"/>
        <end position="67"/>
    </location>
</feature>
<reference evidence="13" key="1">
    <citation type="journal article" date="2017" name="Nat. Commun.">
        <title>The asparagus genome sheds light on the origin and evolution of a young Y chromosome.</title>
        <authorList>
            <person name="Harkess A."/>
            <person name="Zhou J."/>
            <person name="Xu C."/>
            <person name="Bowers J.E."/>
            <person name="Van der Hulst R."/>
            <person name="Ayyampalayam S."/>
            <person name="Mercati F."/>
            <person name="Riccardi P."/>
            <person name="McKain M.R."/>
            <person name="Kakrana A."/>
            <person name="Tang H."/>
            <person name="Ray J."/>
            <person name="Groenendijk J."/>
            <person name="Arikit S."/>
            <person name="Mathioni S.M."/>
            <person name="Nakano M."/>
            <person name="Shan H."/>
            <person name="Telgmann-Rauber A."/>
            <person name="Kanno A."/>
            <person name="Yue Z."/>
            <person name="Chen H."/>
            <person name="Li W."/>
            <person name="Chen Y."/>
            <person name="Xu X."/>
            <person name="Zhang Y."/>
            <person name="Luo S."/>
            <person name="Chen H."/>
            <person name="Gao J."/>
            <person name="Mao Z."/>
            <person name="Pires J.C."/>
            <person name="Luo M."/>
            <person name="Kudrna D."/>
            <person name="Wing R.A."/>
            <person name="Meyers B.C."/>
            <person name="Yi K."/>
            <person name="Kong H."/>
            <person name="Lavrijsen P."/>
            <person name="Sunseri F."/>
            <person name="Falavigna A."/>
            <person name="Ye Y."/>
            <person name="Leebens-Mack J.H."/>
            <person name="Chen G."/>
        </authorList>
    </citation>
    <scope>NUCLEOTIDE SEQUENCE [LARGE SCALE GENOMIC DNA]</scope>
    <source>
        <strain evidence="13">cv. DH0086</strain>
    </source>
</reference>
<evidence type="ECO:0000256" key="8">
    <source>
        <dbReference type="ARBA" id="ARBA00023163"/>
    </source>
</evidence>
<dbReference type="InterPro" id="IPR018501">
    <property type="entry name" value="DDT_dom"/>
</dbReference>
<evidence type="ECO:0000256" key="10">
    <source>
        <dbReference type="SAM" id="MobiDB-lite"/>
    </source>
</evidence>
<dbReference type="PANTHER" id="PTHR31169">
    <property type="entry name" value="OS05G0300700 PROTEIN"/>
    <property type="match status" value="1"/>
</dbReference>
<feature type="domain" description="DDT" evidence="11">
    <location>
        <begin position="299"/>
        <end position="364"/>
    </location>
</feature>
<dbReference type="OMA" id="LEEWICP"/>
<dbReference type="Pfam" id="PF10497">
    <property type="entry name" value="zf-4CXXC_R1"/>
    <property type="match status" value="1"/>
</dbReference>
<evidence type="ECO:0000256" key="2">
    <source>
        <dbReference type="ARBA" id="ARBA00004496"/>
    </source>
</evidence>
<dbReference type="SMART" id="SM00571">
    <property type="entry name" value="DDT"/>
    <property type="match status" value="1"/>
</dbReference>
<gene>
    <name evidence="12" type="ORF">A4U43_C01F30760</name>
</gene>
<dbReference type="Proteomes" id="UP000243459">
    <property type="component" value="Chromosome 1"/>
</dbReference>
<evidence type="ECO:0000256" key="3">
    <source>
        <dbReference type="ARBA" id="ARBA00022490"/>
    </source>
</evidence>
<dbReference type="EMBL" id="CM007381">
    <property type="protein sequence ID" value="ONK81580.1"/>
    <property type="molecule type" value="Genomic_DNA"/>
</dbReference>
<accession>A0A5P1FX06</accession>
<evidence type="ECO:0000313" key="13">
    <source>
        <dbReference type="Proteomes" id="UP000243459"/>
    </source>
</evidence>
<feature type="region of interest" description="Disordered" evidence="10">
    <location>
        <begin position="44"/>
        <end position="79"/>
    </location>
</feature>
<feature type="compositionally biased region" description="Low complexity" evidence="10">
    <location>
        <begin position="220"/>
        <end position="229"/>
    </location>
</feature>
<dbReference type="Gramene" id="ONK81580">
    <property type="protein sequence ID" value="ONK81580"/>
    <property type="gene ID" value="A4U43_C01F30760"/>
</dbReference>
<keyword evidence="13" id="KW-1185">Reference proteome</keyword>
<proteinExistence type="predicted"/>
<organism evidence="12 13">
    <name type="scientific">Asparagus officinalis</name>
    <name type="common">Garden asparagus</name>
    <dbReference type="NCBI Taxonomy" id="4686"/>
    <lineage>
        <taxon>Eukaryota</taxon>
        <taxon>Viridiplantae</taxon>
        <taxon>Streptophyta</taxon>
        <taxon>Embryophyta</taxon>
        <taxon>Tracheophyta</taxon>
        <taxon>Spermatophyta</taxon>
        <taxon>Magnoliopsida</taxon>
        <taxon>Liliopsida</taxon>
        <taxon>Asparagales</taxon>
        <taxon>Asparagaceae</taxon>
        <taxon>Asparagoideae</taxon>
        <taxon>Asparagus</taxon>
    </lineage>
</organism>
<dbReference type="PROSITE" id="PS50827">
    <property type="entry name" value="DDT"/>
    <property type="match status" value="1"/>
</dbReference>